<evidence type="ECO:0000313" key="2">
    <source>
        <dbReference type="EMBL" id="MFC4494252.1"/>
    </source>
</evidence>
<dbReference type="InterPro" id="IPR036366">
    <property type="entry name" value="PGBDSf"/>
</dbReference>
<sequence length="338" mass="35589">MSGMGRRARIYAATAVAGAVTVLVGVVVPASFADAPSAAARTAAAEQKQNAAAELSPEEMLRRAATWLTANNGSQVPYSQTKTWSDGYRQDCSGYVSMTLGLWKSGPNTVELASNRELTTPIGLGDLRPGDLLIDADGSNTTRHVVIFEKWTDSSHSAYSAFEQRGGHGTDHRVLDYGLDSGSEYKPYRPVKLTGEAPPETPPSAQWPMLTQGDSGADVTAAQYLLRDHGHMTDADGAYGPKTAEQAKAFQAGAGLVADGEIGPKTWPELVEPVKSGAQGDAVRAAQTQLNVYGAGLTVDGEFGPATEKAVTDFQKAHGLTVDGLVGPRTWEALVGTR</sequence>
<accession>A0ABV9A464</accession>
<dbReference type="Gene3D" id="3.90.1720.10">
    <property type="entry name" value="endopeptidase domain like (from Nostoc punctiforme)"/>
    <property type="match status" value="1"/>
</dbReference>
<dbReference type="Proteomes" id="UP001595997">
    <property type="component" value="Unassembled WGS sequence"/>
</dbReference>
<dbReference type="Pfam" id="PF01471">
    <property type="entry name" value="PG_binding_1"/>
    <property type="match status" value="2"/>
</dbReference>
<dbReference type="InterPro" id="IPR036365">
    <property type="entry name" value="PGBD-like_sf"/>
</dbReference>
<dbReference type="SUPFAM" id="SSF47090">
    <property type="entry name" value="PGBD-like"/>
    <property type="match status" value="2"/>
</dbReference>
<organism evidence="2 3">
    <name type="scientific">Streptomyces ovatisporus</name>
    <dbReference type="NCBI Taxonomy" id="1128682"/>
    <lineage>
        <taxon>Bacteria</taxon>
        <taxon>Bacillati</taxon>
        <taxon>Actinomycetota</taxon>
        <taxon>Actinomycetes</taxon>
        <taxon>Kitasatosporales</taxon>
        <taxon>Streptomycetaceae</taxon>
        <taxon>Streptomyces</taxon>
    </lineage>
</organism>
<dbReference type="EMBL" id="JBHSFH010000005">
    <property type="protein sequence ID" value="MFC4494252.1"/>
    <property type="molecule type" value="Genomic_DNA"/>
</dbReference>
<dbReference type="InterPro" id="IPR002477">
    <property type="entry name" value="Peptidoglycan-bd-like"/>
</dbReference>
<feature type="domain" description="Peptidoglycan binding-like" evidence="1">
    <location>
        <begin position="215"/>
        <end position="267"/>
    </location>
</feature>
<dbReference type="RefSeq" id="WP_386446253.1">
    <property type="nucleotide sequence ID" value="NZ_JBHSFH010000005.1"/>
</dbReference>
<evidence type="ECO:0000259" key="1">
    <source>
        <dbReference type="Pfam" id="PF01471"/>
    </source>
</evidence>
<name>A0ABV9A464_9ACTN</name>
<keyword evidence="3" id="KW-1185">Reference proteome</keyword>
<gene>
    <name evidence="2" type="ORF">ACFPA8_08905</name>
</gene>
<proteinExistence type="predicted"/>
<protein>
    <submittedName>
        <fullName evidence="2">Peptidoglycan-binding protein</fullName>
    </submittedName>
</protein>
<evidence type="ECO:0000313" key="3">
    <source>
        <dbReference type="Proteomes" id="UP001595997"/>
    </source>
</evidence>
<comment type="caution">
    <text evidence="2">The sequence shown here is derived from an EMBL/GenBank/DDBJ whole genome shotgun (WGS) entry which is preliminary data.</text>
</comment>
<feature type="domain" description="Peptidoglycan binding-like" evidence="1">
    <location>
        <begin position="279"/>
        <end position="334"/>
    </location>
</feature>
<reference evidence="3" key="1">
    <citation type="journal article" date="2019" name="Int. J. Syst. Evol. Microbiol.">
        <title>The Global Catalogue of Microorganisms (GCM) 10K type strain sequencing project: providing services to taxonomists for standard genome sequencing and annotation.</title>
        <authorList>
            <consortium name="The Broad Institute Genomics Platform"/>
            <consortium name="The Broad Institute Genome Sequencing Center for Infectious Disease"/>
            <person name="Wu L."/>
            <person name="Ma J."/>
        </authorList>
    </citation>
    <scope>NUCLEOTIDE SEQUENCE [LARGE SCALE GENOMIC DNA]</scope>
    <source>
        <strain evidence="3">CGMCC 4.7357</strain>
    </source>
</reference>
<dbReference type="Gene3D" id="1.10.101.10">
    <property type="entry name" value="PGBD-like superfamily/PGBD"/>
    <property type="match status" value="2"/>
</dbReference>